<gene>
    <name evidence="4" type="ORF">CANARDRAFT_7060</name>
</gene>
<dbReference type="FunFam" id="3.30.830.10:FF:000031">
    <property type="entry name" value="Putative zinc metalloprotease"/>
    <property type="match status" value="1"/>
</dbReference>
<dbReference type="EMBL" id="KV453851">
    <property type="protein sequence ID" value="ODV85682.1"/>
    <property type="molecule type" value="Genomic_DNA"/>
</dbReference>
<dbReference type="InterPro" id="IPR011765">
    <property type="entry name" value="Pept_M16_N"/>
</dbReference>
<feature type="domain" description="Peptidase M16 N-terminal" evidence="2">
    <location>
        <begin position="55"/>
        <end position="143"/>
    </location>
</feature>
<evidence type="ECO:0000259" key="2">
    <source>
        <dbReference type="Pfam" id="PF00675"/>
    </source>
</evidence>
<dbReference type="Proteomes" id="UP000094801">
    <property type="component" value="Unassembled WGS sequence"/>
</dbReference>
<dbReference type="InterPro" id="IPR011249">
    <property type="entry name" value="Metalloenz_LuxS/M16"/>
</dbReference>
<dbReference type="Pfam" id="PF00675">
    <property type="entry name" value="Peptidase_M16"/>
    <property type="match status" value="1"/>
</dbReference>
<feature type="compositionally biased region" description="Acidic residues" evidence="1">
    <location>
        <begin position="1009"/>
        <end position="1032"/>
    </location>
</feature>
<organism evidence="4 5">
    <name type="scientific">[Candida] arabinofermentans NRRL YB-2248</name>
    <dbReference type="NCBI Taxonomy" id="983967"/>
    <lineage>
        <taxon>Eukaryota</taxon>
        <taxon>Fungi</taxon>
        <taxon>Dikarya</taxon>
        <taxon>Ascomycota</taxon>
        <taxon>Saccharomycotina</taxon>
        <taxon>Pichiomycetes</taxon>
        <taxon>Pichiales</taxon>
        <taxon>Pichiaceae</taxon>
        <taxon>Ogataea</taxon>
        <taxon>Ogataea/Candida clade</taxon>
    </lineage>
</organism>
<dbReference type="STRING" id="983967.A0A1E4T1T5"/>
<evidence type="ECO:0000313" key="5">
    <source>
        <dbReference type="Proteomes" id="UP000094801"/>
    </source>
</evidence>
<dbReference type="FunFam" id="3.30.830.10:FF:000015">
    <property type="entry name" value="Putative zinc metalloprotease"/>
    <property type="match status" value="1"/>
</dbReference>
<dbReference type="PANTHER" id="PTHR43016:SF16">
    <property type="entry name" value="METALLOPROTEASE, PUTATIVE (AFU_ORTHOLOGUE AFUA_4G07610)-RELATED"/>
    <property type="match status" value="1"/>
</dbReference>
<accession>A0A1E4T1T5</accession>
<dbReference type="PANTHER" id="PTHR43016">
    <property type="entry name" value="PRESEQUENCE PROTEASE"/>
    <property type="match status" value="1"/>
</dbReference>
<evidence type="ECO:0000313" key="4">
    <source>
        <dbReference type="EMBL" id="ODV85682.1"/>
    </source>
</evidence>
<reference evidence="5" key="1">
    <citation type="submission" date="2016-04" db="EMBL/GenBank/DDBJ databases">
        <title>Comparative genomics of biotechnologically important yeasts.</title>
        <authorList>
            <consortium name="DOE Joint Genome Institute"/>
            <person name="Riley R."/>
            <person name="Haridas S."/>
            <person name="Wolfe K.H."/>
            <person name="Lopes M.R."/>
            <person name="Hittinger C.T."/>
            <person name="Goker M."/>
            <person name="Salamov A."/>
            <person name="Wisecaver J."/>
            <person name="Long T.M."/>
            <person name="Aerts A.L."/>
            <person name="Barry K."/>
            <person name="Choi C."/>
            <person name="Clum A."/>
            <person name="Coughlan A.Y."/>
            <person name="Deshpande S."/>
            <person name="Douglass A.P."/>
            <person name="Hanson S.J."/>
            <person name="Klenk H.-P."/>
            <person name="Labutti K."/>
            <person name="Lapidus A."/>
            <person name="Lindquist E."/>
            <person name="Lipzen A."/>
            <person name="Meier-Kolthoff J.P."/>
            <person name="Ohm R.A."/>
            <person name="Otillar R.P."/>
            <person name="Pangilinan J."/>
            <person name="Peng Y."/>
            <person name="Rokas A."/>
            <person name="Rosa C.A."/>
            <person name="Scheuner C."/>
            <person name="Sibirny A.A."/>
            <person name="Slot J.C."/>
            <person name="Stielow J.B."/>
            <person name="Sun H."/>
            <person name="Kurtzman C.P."/>
            <person name="Blackwell M."/>
            <person name="Grigoriev I.V."/>
            <person name="Jeffries T.W."/>
        </authorList>
    </citation>
    <scope>NUCLEOTIDE SEQUENCE [LARGE SCALE GENOMIC DNA]</scope>
    <source>
        <strain evidence="5">NRRL YB-2248</strain>
    </source>
</reference>
<dbReference type="AlphaFoldDB" id="A0A1E4T1T5"/>
<dbReference type="InterPro" id="IPR007863">
    <property type="entry name" value="Peptidase_M16_C"/>
</dbReference>
<dbReference type="Pfam" id="PF05193">
    <property type="entry name" value="Peptidase_M16_C"/>
    <property type="match status" value="1"/>
</dbReference>
<keyword evidence="5" id="KW-1185">Reference proteome</keyword>
<evidence type="ECO:0000259" key="3">
    <source>
        <dbReference type="Pfam" id="PF05193"/>
    </source>
</evidence>
<sequence>MVSSFFKVQSKFKVDYAAANVKKWRSSRTGLQLTLIDQESPIVEGYFAVATEILNDSGCPHTLEHLIFMGSKKYPYKGLLDVLGNLAFSSTNAWTATDQTVYTLTTAGWDGFKMLLPVYLDHLVNPTLTDEACYTEVYHVDGEAKDKGVVYSEMQGIENQSWFISNLANKRILYKNSGYRSETGGLTKNLRTLTNKSIKEYHRDNYRPENLCIVVTGTIDEQEFLNIMTQFDSELPDLPQIPNKRPFLDTEKDLPLSKRSITSVEFPDKDESSSELLMTYIGPSGKDTVVNQAVDILGSYLTSSSVSLFNKHFIEIDHPLATSAEYYTEDYINTEINIGLSSVPTEEIDALPEKVLNLMKENCCPENFDLVRVRDLLEQAKWRFIFDTEKSSESFSTIAIYEFLYGDSDGSSLEDWMKDLREFDILEKWDTHQWLEVFEKYFIQNHPSIIIAKPSASLYKKLKIENKKLIDDRKAELGEKGLKDLESKLKKALERNDKHIPDEILDAFGQPDPSKINFVKSHSIAVGLNKDVTNDLESDSTKKVLKDTPADFPLYLHIEDVSSNFITIDMLFSSFEVDERLINYFGVFKTLLELPVVNEDGSLTPYDEVIKQLKRDTISSEITNSYKSNFDELVNLKMTVKYENYAKAIEWFHKLMFKTKFTKERVKVIVEKLVNSLPEHKRSGTTMLNSLCVKHNLTSRSLDKATDELIQEEFYKSLLEKINNDEFESIENDLELFRSQLFTLSNTRVVIVGDVSKMAQPVSLWESFISTQSKTNSVVELPQSYDVLSEEGLKKSLSCYIITTPGSESSYLDLFTTIPVEYLSDDAFKILLASEYLQCVEGPFWKGIRGTGLAYGANLYKSVELGQLYFSVYRGADVEKCFDVANEIVTGYANGTNKIDNKMIQGAISSIVNSITNSQSNAFDAASKKFFDNVLVKRGPDYNTKLMSSLSKITADDLVEMYNKYFVKLFDPMTSSCFVSCNPTKSNSIVSHFINLGYNVIVEHANVEDASEDDDSEEEGSDDSDDDDSDDE</sequence>
<proteinExistence type="predicted"/>
<feature type="region of interest" description="Disordered" evidence="1">
    <location>
        <begin position="1007"/>
        <end position="1032"/>
    </location>
</feature>
<feature type="domain" description="Peptidase M16 C-terminal" evidence="3">
    <location>
        <begin position="193"/>
        <end position="336"/>
    </location>
</feature>
<name>A0A1E4T1T5_9ASCO</name>
<evidence type="ECO:0008006" key="6">
    <source>
        <dbReference type="Google" id="ProtNLM"/>
    </source>
</evidence>
<dbReference type="OrthoDB" id="4953at2759"/>
<evidence type="ECO:0000256" key="1">
    <source>
        <dbReference type="SAM" id="MobiDB-lite"/>
    </source>
</evidence>
<dbReference type="GO" id="GO:0046872">
    <property type="term" value="F:metal ion binding"/>
    <property type="evidence" value="ECO:0007669"/>
    <property type="project" value="InterPro"/>
</dbReference>
<dbReference type="Gene3D" id="3.30.830.10">
    <property type="entry name" value="Metalloenzyme, LuxS/M16 peptidase-like"/>
    <property type="match status" value="4"/>
</dbReference>
<protein>
    <recommendedName>
        <fullName evidence="6">Mitochondrial presequence protease</fullName>
    </recommendedName>
</protein>
<dbReference type="SUPFAM" id="SSF63411">
    <property type="entry name" value="LuxS/MPP-like metallohydrolase"/>
    <property type="match status" value="4"/>
</dbReference>